<dbReference type="EMBL" id="JAVFKM010000008">
    <property type="protein sequence ID" value="MEF3115151.1"/>
    <property type="molecule type" value="Genomic_DNA"/>
</dbReference>
<keyword evidence="3" id="KW-0028">Amino-acid biosynthesis</keyword>
<feature type="region of interest" description="Disordered" evidence="4">
    <location>
        <begin position="1"/>
        <end position="34"/>
    </location>
</feature>
<reference evidence="5 6" key="1">
    <citation type="submission" date="2023-08" db="EMBL/GenBank/DDBJ databases">
        <authorList>
            <person name="Sharma P."/>
            <person name="Verma V."/>
            <person name="Mohan M.K."/>
            <person name="Dubey A.K."/>
        </authorList>
    </citation>
    <scope>NUCLEOTIDE SEQUENCE [LARGE SCALE GENOMIC DNA]</scope>
    <source>
        <strain evidence="5 6">ADP4</strain>
    </source>
</reference>
<comment type="pathway">
    <text evidence="3">Metabolic intermediate biosynthesis; chorismate biosynthesis; chorismate from D-erythrose 4-phosphate and phosphoenolpyruvate: step 1/7.</text>
</comment>
<accession>A0ABU7WUG3</accession>
<comment type="catalytic activity">
    <reaction evidence="3">
        <text>D-erythrose 4-phosphate + phosphoenolpyruvate + H2O = 7-phospho-2-dehydro-3-deoxy-D-arabino-heptonate + phosphate</text>
        <dbReference type="Rhea" id="RHEA:14717"/>
        <dbReference type="ChEBI" id="CHEBI:15377"/>
        <dbReference type="ChEBI" id="CHEBI:16897"/>
        <dbReference type="ChEBI" id="CHEBI:43474"/>
        <dbReference type="ChEBI" id="CHEBI:58394"/>
        <dbReference type="ChEBI" id="CHEBI:58702"/>
        <dbReference type="EC" id="2.5.1.54"/>
    </reaction>
</comment>
<dbReference type="Proteomes" id="UP001348265">
    <property type="component" value="Unassembled WGS sequence"/>
</dbReference>
<dbReference type="Gene3D" id="3.40.1410.10">
    <property type="entry name" value="Chorismate lyase-like"/>
    <property type="match status" value="1"/>
</dbReference>
<keyword evidence="2 3" id="KW-0808">Transferase</keyword>
<dbReference type="GO" id="GO:0003849">
    <property type="term" value="F:3-deoxy-7-phosphoheptulonate synthase activity"/>
    <property type="evidence" value="ECO:0007669"/>
    <property type="project" value="UniProtKB-EC"/>
</dbReference>
<evidence type="ECO:0000313" key="5">
    <source>
        <dbReference type="EMBL" id="MEF3115151.1"/>
    </source>
</evidence>
<dbReference type="Pfam" id="PF01474">
    <property type="entry name" value="DAHP_synth_2"/>
    <property type="match status" value="1"/>
</dbReference>
<protein>
    <recommendedName>
        <fullName evidence="3">Phospho-2-dehydro-3-deoxyheptonate aldolase</fullName>
        <ecNumber evidence="3">2.5.1.54</ecNumber>
    </recommendedName>
</protein>
<keyword evidence="3" id="KW-0057">Aromatic amino acid biosynthesis</keyword>
<evidence type="ECO:0000256" key="1">
    <source>
        <dbReference type="ARBA" id="ARBA00008911"/>
    </source>
</evidence>
<organism evidence="5 6">
    <name type="scientific">Streptomyces chrestomyceticus</name>
    <dbReference type="NCBI Taxonomy" id="68185"/>
    <lineage>
        <taxon>Bacteria</taxon>
        <taxon>Bacillati</taxon>
        <taxon>Actinomycetota</taxon>
        <taxon>Actinomycetes</taxon>
        <taxon>Kitasatosporales</taxon>
        <taxon>Streptomycetaceae</taxon>
        <taxon>Streptomyces</taxon>
    </lineage>
</organism>
<evidence type="ECO:0000256" key="2">
    <source>
        <dbReference type="ARBA" id="ARBA00022679"/>
    </source>
</evidence>
<dbReference type="InterPro" id="IPR002480">
    <property type="entry name" value="DAHP_synth_2"/>
</dbReference>
<dbReference type="InterPro" id="IPR028978">
    <property type="entry name" value="Chorismate_lyase_/UTRA_dom_sf"/>
</dbReference>
<evidence type="ECO:0000256" key="3">
    <source>
        <dbReference type="RuleBase" id="RU363071"/>
    </source>
</evidence>
<dbReference type="EC" id="2.5.1.54" evidence="3"/>
<gene>
    <name evidence="5" type="ORF">RB636_18435</name>
</gene>
<dbReference type="InterPro" id="IPR013785">
    <property type="entry name" value="Aldolase_TIM"/>
</dbReference>
<proteinExistence type="inferred from homology"/>
<name>A0ABU7WUG3_9ACTN</name>
<comment type="similarity">
    <text evidence="1 3">Belongs to the class-II DAHP synthase family.</text>
</comment>
<dbReference type="Gene3D" id="3.20.20.70">
    <property type="entry name" value="Aldolase class I"/>
    <property type="match status" value="1"/>
</dbReference>
<sequence length="491" mass="51340">MFTPLRYPSTDRHPPDGAGGGRSPGRPVPRPFDLGDVARFSSPLTRMLLASDGLTTTLLESALATPLRLRVLHQGTAPAAAQDALARRCLSLGRDEQVLVRRSALADAALTPVSLNTVVGLVPDDPALAACLTSGRTPIGYGLRAAGAMRTRRLVEVGVAGWEQDGRVRPAVFKAYVVLDGDRPWLFIRELFNPRLVPATTEHAGTEYAGSGVPAPGSGPAPVRPHPVVVPSPPVRQRLTGRPRPLTEEIGRAGTPVPDPHPALAPTADGEAFLLHLGRHATGALTTAASGLAHYVAGVPVTVVTGGHPPPGVLPREARWVAEEYRAAARSHPWLGDFPQLMSFLDACPPAIAGQVRWTADGDRVPPPGAVAGLRPRPGCHPRAVAARCAALNPGRVPGRLLLAVRLAPDRIVAELPALIEAVASTGTPVTWVCAPRPGGATAAAEVDTFFDTHYSVGSRPGGLLLDESGRTPAEVLRTVHAAAAAWQPVP</sequence>
<evidence type="ECO:0000256" key="4">
    <source>
        <dbReference type="SAM" id="MobiDB-lite"/>
    </source>
</evidence>
<comment type="caution">
    <text evidence="5">The sequence shown here is derived from an EMBL/GenBank/DDBJ whole genome shotgun (WGS) entry which is preliminary data.</text>
</comment>
<evidence type="ECO:0000313" key="6">
    <source>
        <dbReference type="Proteomes" id="UP001348265"/>
    </source>
</evidence>
<dbReference type="SUPFAM" id="SSF64288">
    <property type="entry name" value="Chorismate lyase-like"/>
    <property type="match status" value="1"/>
</dbReference>
<dbReference type="SUPFAM" id="SSF51569">
    <property type="entry name" value="Aldolase"/>
    <property type="match status" value="1"/>
</dbReference>
<dbReference type="RefSeq" id="WP_331787395.1">
    <property type="nucleotide sequence ID" value="NZ_JAVFKM010000008.1"/>
</dbReference>
<keyword evidence="6" id="KW-1185">Reference proteome</keyword>